<evidence type="ECO:0000256" key="3">
    <source>
        <dbReference type="ARBA" id="ARBA00023163"/>
    </source>
</evidence>
<sequence length="213" mass="23497">MTAVQPTPKRAAPRSRGAERKEDIQRVVLELVAARGIEGVTVDAIAAAAKASKATLYRRWPTKTDLIREAIEMSFGGDRPHDPGDLGSLRLELHAVLSGAARMLRDNRRLIIALMDGAQRDATVFRLMRQETQENVREATQRPLLRAIARGEVGPDVNPDLVTDIALPIMHHRSIWNEPIDDRFLDHLVDNVLMPLAKAAMPAASRNEAPSAV</sequence>
<feature type="domain" description="HTH tetR-type" evidence="5">
    <location>
        <begin position="18"/>
        <end position="78"/>
    </location>
</feature>
<dbReference type="SUPFAM" id="SSF46689">
    <property type="entry name" value="Homeodomain-like"/>
    <property type="match status" value="1"/>
</dbReference>
<dbReference type="PROSITE" id="PS01081">
    <property type="entry name" value="HTH_TETR_1"/>
    <property type="match status" value="1"/>
</dbReference>
<dbReference type="InterPro" id="IPR023772">
    <property type="entry name" value="DNA-bd_HTH_TetR-type_CS"/>
</dbReference>
<dbReference type="KEGG" id="salc:C2138_12865"/>
<dbReference type="GO" id="GO:0003700">
    <property type="term" value="F:DNA-binding transcription factor activity"/>
    <property type="evidence" value="ECO:0007669"/>
    <property type="project" value="TreeGrafter"/>
</dbReference>
<dbReference type="PANTHER" id="PTHR30055">
    <property type="entry name" value="HTH-TYPE TRANSCRIPTIONAL REGULATOR RUTR"/>
    <property type="match status" value="1"/>
</dbReference>
<keyword evidence="2 4" id="KW-0238">DNA-binding</keyword>
<accession>A0A2U1T1J1</accession>
<dbReference type="InterPro" id="IPR011075">
    <property type="entry name" value="TetR_C"/>
</dbReference>
<dbReference type="InterPro" id="IPR036271">
    <property type="entry name" value="Tet_transcr_reg_TetR-rel_C_sf"/>
</dbReference>
<dbReference type="PANTHER" id="PTHR30055:SF148">
    <property type="entry name" value="TETR-FAMILY TRANSCRIPTIONAL REGULATOR"/>
    <property type="match status" value="1"/>
</dbReference>
<dbReference type="InterPro" id="IPR050109">
    <property type="entry name" value="HTH-type_TetR-like_transc_reg"/>
</dbReference>
<dbReference type="PROSITE" id="PS50977">
    <property type="entry name" value="HTH_TETR_2"/>
    <property type="match status" value="1"/>
</dbReference>
<evidence type="ECO:0000313" key="6">
    <source>
        <dbReference type="EMBL" id="PWB97751.1"/>
    </source>
</evidence>
<reference evidence="7" key="1">
    <citation type="submission" date="2018-04" db="EMBL/GenBank/DDBJ databases">
        <authorList>
            <person name="Liu S."/>
            <person name="Wang Z."/>
            <person name="Li J."/>
        </authorList>
    </citation>
    <scope>NUCLEOTIDE SEQUENCE [LARGE SCALE GENOMIC DNA]</scope>
    <source>
        <strain evidence="7">S1194</strain>
    </source>
</reference>
<evidence type="ECO:0000256" key="1">
    <source>
        <dbReference type="ARBA" id="ARBA00023015"/>
    </source>
</evidence>
<dbReference type="Gene3D" id="1.10.357.10">
    <property type="entry name" value="Tetracycline Repressor, domain 2"/>
    <property type="match status" value="1"/>
</dbReference>
<gene>
    <name evidence="6" type="ORF">DF220_07860</name>
</gene>
<keyword evidence="1" id="KW-0805">Transcription regulation</keyword>
<evidence type="ECO:0000313" key="7">
    <source>
        <dbReference type="Proteomes" id="UP000244978"/>
    </source>
</evidence>
<dbReference type="EMBL" id="QEEX01000001">
    <property type="protein sequence ID" value="PWB97751.1"/>
    <property type="molecule type" value="Genomic_DNA"/>
</dbReference>
<organism evidence="6 7">
    <name type="scientific">Homoserinimonas hongtaonis</name>
    <dbReference type="NCBI Taxonomy" id="2079791"/>
    <lineage>
        <taxon>Bacteria</taxon>
        <taxon>Bacillati</taxon>
        <taxon>Actinomycetota</taxon>
        <taxon>Actinomycetes</taxon>
        <taxon>Micrococcales</taxon>
        <taxon>Microbacteriaceae</taxon>
        <taxon>Homoserinimonas</taxon>
    </lineage>
</organism>
<dbReference type="InterPro" id="IPR001647">
    <property type="entry name" value="HTH_TetR"/>
</dbReference>
<keyword evidence="7" id="KW-1185">Reference proteome</keyword>
<dbReference type="Gene3D" id="1.10.10.60">
    <property type="entry name" value="Homeodomain-like"/>
    <property type="match status" value="1"/>
</dbReference>
<feature type="DNA-binding region" description="H-T-H motif" evidence="4">
    <location>
        <begin position="41"/>
        <end position="60"/>
    </location>
</feature>
<evidence type="ECO:0000259" key="5">
    <source>
        <dbReference type="PROSITE" id="PS50977"/>
    </source>
</evidence>
<protein>
    <recommendedName>
        <fullName evidence="5">HTH tetR-type domain-containing protein</fullName>
    </recommendedName>
</protein>
<dbReference type="Pfam" id="PF16859">
    <property type="entry name" value="TetR_C_11"/>
    <property type="match status" value="1"/>
</dbReference>
<dbReference type="InterPro" id="IPR009057">
    <property type="entry name" value="Homeodomain-like_sf"/>
</dbReference>
<dbReference type="SUPFAM" id="SSF48498">
    <property type="entry name" value="Tetracyclin repressor-like, C-terminal domain"/>
    <property type="match status" value="1"/>
</dbReference>
<dbReference type="Proteomes" id="UP000244978">
    <property type="component" value="Unassembled WGS sequence"/>
</dbReference>
<evidence type="ECO:0000256" key="2">
    <source>
        <dbReference type="ARBA" id="ARBA00023125"/>
    </source>
</evidence>
<dbReference type="GO" id="GO:0000976">
    <property type="term" value="F:transcription cis-regulatory region binding"/>
    <property type="evidence" value="ECO:0007669"/>
    <property type="project" value="TreeGrafter"/>
</dbReference>
<comment type="caution">
    <text evidence="6">The sequence shown here is derived from an EMBL/GenBank/DDBJ whole genome shotgun (WGS) entry which is preliminary data.</text>
</comment>
<dbReference type="RefSeq" id="WP_108518415.1">
    <property type="nucleotide sequence ID" value="NZ_CP026951.1"/>
</dbReference>
<evidence type="ECO:0000256" key="4">
    <source>
        <dbReference type="PROSITE-ProRule" id="PRU00335"/>
    </source>
</evidence>
<dbReference type="OrthoDB" id="9796019at2"/>
<keyword evidence="3" id="KW-0804">Transcription</keyword>
<name>A0A2U1T1J1_9MICO</name>
<dbReference type="AlphaFoldDB" id="A0A2U1T1J1"/>
<proteinExistence type="predicted"/>
<dbReference type="Pfam" id="PF00440">
    <property type="entry name" value="TetR_N"/>
    <property type="match status" value="1"/>
</dbReference>